<gene>
    <name evidence="3" type="ORF">UL81_09550</name>
</gene>
<dbReference type="Proteomes" id="UP000033566">
    <property type="component" value="Chromosome"/>
</dbReference>
<dbReference type="EMBL" id="CP011311">
    <property type="protein sequence ID" value="AKE39850.1"/>
    <property type="molecule type" value="Genomic_DNA"/>
</dbReference>
<feature type="domain" description="N-acetyltransferase" evidence="2">
    <location>
        <begin position="4"/>
        <end position="90"/>
    </location>
</feature>
<dbReference type="InterPro" id="IPR045057">
    <property type="entry name" value="Gcn5-rel_NAT"/>
</dbReference>
<dbReference type="PROSITE" id="PS51186">
    <property type="entry name" value="GNAT"/>
    <property type="match status" value="1"/>
</dbReference>
<evidence type="ECO:0000259" key="2">
    <source>
        <dbReference type="PROSITE" id="PS51729"/>
    </source>
</evidence>
<accession>A0A0F6QY10</accession>
<evidence type="ECO:0000259" key="1">
    <source>
        <dbReference type="PROSITE" id="PS51186"/>
    </source>
</evidence>
<dbReference type="CDD" id="cd04301">
    <property type="entry name" value="NAT_SF"/>
    <property type="match status" value="1"/>
</dbReference>
<protein>
    <submittedName>
        <fullName evidence="3">Putative acetyltransferase</fullName>
    </submittedName>
</protein>
<dbReference type="RefSeq" id="WP_035104545.1">
    <property type="nucleotide sequence ID" value="NZ_CP011311.1"/>
</dbReference>
<evidence type="ECO:0000313" key="4">
    <source>
        <dbReference type="Proteomes" id="UP000033566"/>
    </source>
</evidence>
<dbReference type="SUPFAM" id="SSF55729">
    <property type="entry name" value="Acyl-CoA N-acyltransferases (Nat)"/>
    <property type="match status" value="1"/>
</dbReference>
<dbReference type="PANTHER" id="PTHR31435">
    <property type="entry name" value="PROTEIN NATD1"/>
    <property type="match status" value="1"/>
</dbReference>
<dbReference type="KEGG" id="ccj:UL81_09550"/>
<reference evidence="3 4" key="1">
    <citation type="journal article" date="2015" name="Genome Announc.">
        <title>Complete Genome Sequence of Corynebacterium camporealensis DSM 44610, Isolated from the Milk of a Manchega Sheep with Subclinical Mastitis.</title>
        <authorList>
            <person name="Ruckert C."/>
            <person name="Albersmeier A."/>
            <person name="Winkler A."/>
            <person name="Tauch A."/>
        </authorList>
    </citation>
    <scope>NUCLEOTIDE SEQUENCE [LARGE SCALE GENOMIC DNA]</scope>
    <source>
        <strain evidence="3 4">DSM 44610</strain>
    </source>
</reference>
<dbReference type="InterPro" id="IPR000182">
    <property type="entry name" value="GNAT_dom"/>
</dbReference>
<sequence length="90" mass="9745">MDITHDADNHRYVITVDGTTAGFAAYTPCEGVLDFDHTEIDPAFQGQGLSKPLIKAALDDVAASGHRIHTSCSAVARFVEKQPEYQKLVA</sequence>
<dbReference type="HOGENOM" id="CLU_132888_0_1_11"/>
<name>A0A0F6QY10_9CORY</name>
<dbReference type="PANTHER" id="PTHR31435:SF10">
    <property type="entry name" value="BSR4717 PROTEIN"/>
    <property type="match status" value="1"/>
</dbReference>
<dbReference type="PATRIC" id="fig|161896.4.peg.1867"/>
<dbReference type="Pfam" id="PF14542">
    <property type="entry name" value="Acetyltransf_CG"/>
    <property type="match status" value="1"/>
</dbReference>
<proteinExistence type="predicted"/>
<dbReference type="AlphaFoldDB" id="A0A0F6QY10"/>
<keyword evidence="3" id="KW-0808">Transferase</keyword>
<evidence type="ECO:0000313" key="3">
    <source>
        <dbReference type="EMBL" id="AKE39850.1"/>
    </source>
</evidence>
<dbReference type="InterPro" id="IPR031165">
    <property type="entry name" value="GNAT_YJDJ"/>
</dbReference>
<keyword evidence="4" id="KW-1185">Reference proteome</keyword>
<dbReference type="PROSITE" id="PS51729">
    <property type="entry name" value="GNAT_YJDJ"/>
    <property type="match status" value="1"/>
</dbReference>
<dbReference type="GO" id="GO:0016747">
    <property type="term" value="F:acyltransferase activity, transferring groups other than amino-acyl groups"/>
    <property type="evidence" value="ECO:0007669"/>
    <property type="project" value="InterPro"/>
</dbReference>
<organism evidence="3 4">
    <name type="scientific">Corynebacterium camporealensis</name>
    <dbReference type="NCBI Taxonomy" id="161896"/>
    <lineage>
        <taxon>Bacteria</taxon>
        <taxon>Bacillati</taxon>
        <taxon>Actinomycetota</taxon>
        <taxon>Actinomycetes</taxon>
        <taxon>Mycobacteriales</taxon>
        <taxon>Corynebacteriaceae</taxon>
        <taxon>Corynebacterium</taxon>
    </lineage>
</organism>
<feature type="domain" description="N-acetyltransferase" evidence="1">
    <location>
        <begin position="1"/>
        <end position="90"/>
    </location>
</feature>
<dbReference type="OrthoDB" id="5405911at2"/>
<dbReference type="InterPro" id="IPR016181">
    <property type="entry name" value="Acyl_CoA_acyltransferase"/>
</dbReference>
<dbReference type="Gene3D" id="3.40.630.30">
    <property type="match status" value="1"/>
</dbReference>